<protein>
    <submittedName>
        <fullName evidence="1 2">Csf3</fullName>
    </submittedName>
</protein>
<dbReference type="PDB" id="7XFZ">
    <property type="method" value="EM"/>
    <property type="resolution" value="3.00 A"/>
    <property type="chains" value="B=1-220"/>
</dbReference>
<evidence type="ECO:0000313" key="3">
    <source>
        <dbReference type="PDB" id="7XG1"/>
    </source>
</evidence>
<dbReference type="EMDB" id="EMD-33180"/>
<dbReference type="EMDB" id="EMD-33183"/>
<dbReference type="PDB" id="7XG1">
    <property type="method" value="EM"/>
    <property type="resolution" value="3.30 A"/>
    <property type="chains" value="B=1-220"/>
</dbReference>
<dbReference type="PDB" id="7XG3">
    <property type="method" value="EM"/>
    <property type="resolution" value="3.00 A"/>
    <property type="chains" value="B=1-220"/>
</dbReference>
<dbReference type="RefSeq" id="WP_088922486.1">
    <property type="nucleotide sequence ID" value="NZ_CP017294.1"/>
</dbReference>
<dbReference type="AlphaFoldDB" id="A0AAB0B1V2"/>
<dbReference type="SMR" id="A0AAB0B1V2"/>
<organism evidence="3">
    <name type="scientific">Pseudomonas aeruginosa</name>
    <dbReference type="NCBI Taxonomy" id="287"/>
    <lineage>
        <taxon>Bacteria</taxon>
        <taxon>Pseudomonadati</taxon>
        <taxon>Pseudomonadota</taxon>
        <taxon>Gammaproteobacteria</taxon>
        <taxon>Pseudomonadales</taxon>
        <taxon>Pseudomonadaceae</taxon>
        <taxon>Pseudomonas</taxon>
    </lineage>
</organism>
<reference evidence="4 5" key="1">
    <citation type="journal article" date="2023" name="Cell">
        <title>Type IV-A CRISPR-Csf complex: Assembly, dsDNA targeting, and CasDinG recruitment.</title>
        <authorList>
            <person name="Cui N."/>
            <person name="Zhang J.T."/>
            <person name="Liu Y."/>
            <person name="Liu Y."/>
            <person name="Liu X.Y."/>
            <person name="Wang C."/>
            <person name="Huang H."/>
            <person name="Jia N."/>
        </authorList>
    </citation>
    <scope>STRUCTURE BY ELECTRON MICROSCOPY (2.60 ANGSTROMS)</scope>
</reference>
<evidence type="ECO:0007829" key="4">
    <source>
        <dbReference type="PDB" id="7XFZ"/>
    </source>
</evidence>
<evidence type="ECO:0000313" key="1">
    <source>
        <dbReference type="PDB" id="7XFZ"/>
    </source>
</evidence>
<dbReference type="PDB" id="7XG2">
    <property type="method" value="EM"/>
    <property type="resolution" value="2.80 A"/>
    <property type="chains" value="B=1-220"/>
</dbReference>
<accession>A0AAB0B1V2</accession>
<evidence type="ECO:0000313" key="2">
    <source>
        <dbReference type="PDB" id="7XG0"/>
    </source>
</evidence>
<keyword evidence="4 5" id="KW-0002">3D-structure</keyword>
<dbReference type="EMDB" id="EMD-33182"/>
<sequence length="220" mass="24389">MVNLKVTIDLSNPMMEPGDLLHLDALLGALRVSRARAEHGDAINPRDYHYDLPLERYQAPSGDWVFKASAFKLKRQLPNQMWMQTGRLSIVEAARHRQSGYLQLRAGKPNPAGGPFKTSIYHRPIVQAELTAFCVGDQQGIEALLSECRQIGGKRGVGFGQVAGFKVEPVAETDCPWSWRALPADADPRLVTSEHARCIAAIRGPYWDRTLHVEALAPTP</sequence>
<dbReference type="EMDB" id="EMD-33181"/>
<proteinExistence type="evidence at protein level"/>
<dbReference type="EMDB" id="EMD-33184"/>
<evidence type="ECO:0007829" key="5">
    <source>
        <dbReference type="PDB" id="7XG0"/>
    </source>
</evidence>
<name>A0AAB0B1V2_PSEAI</name>
<dbReference type="PDB" id="7XG0">
    <property type="method" value="EM"/>
    <property type="resolution" value="2.60 A"/>
    <property type="chains" value="B=1-220"/>
</dbReference>